<sequence>MANLVSTWAKNVATEPENFVMPPDKRPIELVSIGSNIPVIDISKASSRTINHAGLVQEILKASLEFGLFQIINHGIDKKLMDDVMDLFKELFDMSAEEKEPLYGEGSNKNCKIYGSRNMNYASEEGAMETYSSEMRMLELIGAGVGVELGKLELSKSQTLVMNHYLPCPDPSLAMGLPPHCDPNIITFLHQQVYGLQIFKDGHWFGVNPLPYAYVVIIGYLLQGPFVDPAGDYMVEPTKALVNGGNPALFRPSNIRSSLMILWPKKIQRRH</sequence>
<evidence type="ECO:0000256" key="3">
    <source>
        <dbReference type="ARBA" id="ARBA00022896"/>
    </source>
</evidence>
<keyword evidence="4 6" id="KW-0560">Oxidoreductase</keyword>
<feature type="domain" description="Fe2OG dioxygenase" evidence="7">
    <location>
        <begin position="156"/>
        <end position="271"/>
    </location>
</feature>
<evidence type="ECO:0000256" key="4">
    <source>
        <dbReference type="ARBA" id="ARBA00023002"/>
    </source>
</evidence>
<dbReference type="InterPro" id="IPR005123">
    <property type="entry name" value="Oxoglu/Fe-dep_dioxygenase_dom"/>
</dbReference>
<evidence type="ECO:0000313" key="8">
    <source>
        <dbReference type="EMBL" id="MCD7462838.1"/>
    </source>
</evidence>
<evidence type="ECO:0000313" key="9">
    <source>
        <dbReference type="Proteomes" id="UP000823775"/>
    </source>
</evidence>
<name>A0ABS8SVH6_DATST</name>
<keyword evidence="5 6" id="KW-0408">Iron</keyword>
<protein>
    <recommendedName>
        <fullName evidence="7">Fe2OG dioxygenase domain-containing protein</fullName>
    </recommendedName>
</protein>
<organism evidence="8 9">
    <name type="scientific">Datura stramonium</name>
    <name type="common">Jimsonweed</name>
    <name type="synonym">Common thornapple</name>
    <dbReference type="NCBI Taxonomy" id="4076"/>
    <lineage>
        <taxon>Eukaryota</taxon>
        <taxon>Viridiplantae</taxon>
        <taxon>Streptophyta</taxon>
        <taxon>Embryophyta</taxon>
        <taxon>Tracheophyta</taxon>
        <taxon>Spermatophyta</taxon>
        <taxon>Magnoliopsida</taxon>
        <taxon>eudicotyledons</taxon>
        <taxon>Gunneridae</taxon>
        <taxon>Pentapetalae</taxon>
        <taxon>asterids</taxon>
        <taxon>lamiids</taxon>
        <taxon>Solanales</taxon>
        <taxon>Solanaceae</taxon>
        <taxon>Solanoideae</taxon>
        <taxon>Datureae</taxon>
        <taxon>Datura</taxon>
    </lineage>
</organism>
<dbReference type="PANTHER" id="PTHR47991">
    <property type="entry name" value="OXOGLUTARATE/IRON-DEPENDENT DIOXYGENASE"/>
    <property type="match status" value="1"/>
</dbReference>
<dbReference type="Gene3D" id="2.60.120.330">
    <property type="entry name" value="B-lactam Antibiotic, Isopenicillin N Synthase, Chain"/>
    <property type="match status" value="1"/>
</dbReference>
<dbReference type="InterPro" id="IPR050295">
    <property type="entry name" value="Plant_2OG-oxidoreductases"/>
</dbReference>
<gene>
    <name evidence="8" type="ORF">HAX54_049450</name>
</gene>
<evidence type="ECO:0000256" key="1">
    <source>
        <dbReference type="ARBA" id="ARBA00008056"/>
    </source>
</evidence>
<evidence type="ECO:0000256" key="5">
    <source>
        <dbReference type="ARBA" id="ARBA00023004"/>
    </source>
</evidence>
<dbReference type="Proteomes" id="UP000823775">
    <property type="component" value="Unassembled WGS sequence"/>
</dbReference>
<dbReference type="EMBL" id="JACEIK010000838">
    <property type="protein sequence ID" value="MCD7462838.1"/>
    <property type="molecule type" value="Genomic_DNA"/>
</dbReference>
<dbReference type="Pfam" id="PF14226">
    <property type="entry name" value="DIOX_N"/>
    <property type="match status" value="1"/>
</dbReference>
<accession>A0ABS8SVH6</accession>
<dbReference type="Pfam" id="PF03171">
    <property type="entry name" value="2OG-FeII_Oxy"/>
    <property type="match status" value="1"/>
</dbReference>
<keyword evidence="3" id="KW-0847">Vitamin C</keyword>
<dbReference type="SUPFAM" id="SSF51197">
    <property type="entry name" value="Clavaminate synthase-like"/>
    <property type="match status" value="1"/>
</dbReference>
<proteinExistence type="inferred from homology"/>
<comment type="caution">
    <text evidence="8">The sequence shown here is derived from an EMBL/GenBank/DDBJ whole genome shotgun (WGS) entry which is preliminary data.</text>
</comment>
<keyword evidence="2 6" id="KW-0479">Metal-binding</keyword>
<dbReference type="InterPro" id="IPR044861">
    <property type="entry name" value="IPNS-like_FE2OG_OXY"/>
</dbReference>
<evidence type="ECO:0000256" key="6">
    <source>
        <dbReference type="RuleBase" id="RU003682"/>
    </source>
</evidence>
<dbReference type="InterPro" id="IPR026992">
    <property type="entry name" value="DIOX_N"/>
</dbReference>
<dbReference type="InterPro" id="IPR027443">
    <property type="entry name" value="IPNS-like_sf"/>
</dbReference>
<reference evidence="8 9" key="1">
    <citation type="journal article" date="2021" name="BMC Genomics">
        <title>Datura genome reveals duplications of psychoactive alkaloid biosynthetic genes and high mutation rate following tissue culture.</title>
        <authorList>
            <person name="Rajewski A."/>
            <person name="Carter-House D."/>
            <person name="Stajich J."/>
            <person name="Litt A."/>
        </authorList>
    </citation>
    <scope>NUCLEOTIDE SEQUENCE [LARGE SCALE GENOMIC DNA]</scope>
    <source>
        <strain evidence="8">AR-01</strain>
    </source>
</reference>
<evidence type="ECO:0000256" key="2">
    <source>
        <dbReference type="ARBA" id="ARBA00022723"/>
    </source>
</evidence>
<keyword evidence="9" id="KW-1185">Reference proteome</keyword>
<dbReference type="PROSITE" id="PS51471">
    <property type="entry name" value="FE2OG_OXY"/>
    <property type="match status" value="1"/>
</dbReference>
<comment type="similarity">
    <text evidence="1 6">Belongs to the iron/ascorbate-dependent oxidoreductase family.</text>
</comment>
<evidence type="ECO:0000259" key="7">
    <source>
        <dbReference type="PROSITE" id="PS51471"/>
    </source>
</evidence>